<organism evidence="3 4">
    <name type="scientific">Basidiobolus meristosporus CBS 931.73</name>
    <dbReference type="NCBI Taxonomy" id="1314790"/>
    <lineage>
        <taxon>Eukaryota</taxon>
        <taxon>Fungi</taxon>
        <taxon>Fungi incertae sedis</taxon>
        <taxon>Zoopagomycota</taxon>
        <taxon>Entomophthoromycotina</taxon>
        <taxon>Basidiobolomycetes</taxon>
        <taxon>Basidiobolales</taxon>
        <taxon>Basidiobolaceae</taxon>
        <taxon>Basidiobolus</taxon>
    </lineage>
</organism>
<protein>
    <submittedName>
        <fullName evidence="3">Uncharacterized protein</fullName>
    </submittedName>
</protein>
<evidence type="ECO:0000256" key="2">
    <source>
        <dbReference type="SAM" id="SignalP"/>
    </source>
</evidence>
<sequence>MFYKLLALLVISSIVAATVLQENILDAHDQKRFPQHRKGVVVQTMNGESAAQEKLHDVRPVLHHGLQAAENYFKHPEKDDDRLLSKSKVVRERSKATTRRTQDTLE</sequence>
<name>A0A1Y1YMD5_9FUNG</name>
<keyword evidence="2" id="KW-0732">Signal</keyword>
<gene>
    <name evidence="3" type="ORF">K493DRAFT_299519</name>
</gene>
<dbReference type="InParanoid" id="A0A1Y1YMD5"/>
<feature type="signal peptide" evidence="2">
    <location>
        <begin position="1"/>
        <end position="17"/>
    </location>
</feature>
<keyword evidence="4" id="KW-1185">Reference proteome</keyword>
<evidence type="ECO:0000256" key="1">
    <source>
        <dbReference type="SAM" id="MobiDB-lite"/>
    </source>
</evidence>
<feature type="region of interest" description="Disordered" evidence="1">
    <location>
        <begin position="77"/>
        <end position="106"/>
    </location>
</feature>
<reference evidence="3 4" key="1">
    <citation type="submission" date="2016-07" db="EMBL/GenBank/DDBJ databases">
        <title>Pervasive Adenine N6-methylation of Active Genes in Fungi.</title>
        <authorList>
            <consortium name="DOE Joint Genome Institute"/>
            <person name="Mondo S.J."/>
            <person name="Dannebaum R.O."/>
            <person name="Kuo R.C."/>
            <person name="Labutti K."/>
            <person name="Haridas S."/>
            <person name="Kuo A."/>
            <person name="Salamov A."/>
            <person name="Ahrendt S.R."/>
            <person name="Lipzen A."/>
            <person name="Sullivan W."/>
            <person name="Andreopoulos W.B."/>
            <person name="Clum A."/>
            <person name="Lindquist E."/>
            <person name="Daum C."/>
            <person name="Ramamoorthy G.K."/>
            <person name="Gryganskyi A."/>
            <person name="Culley D."/>
            <person name="Magnuson J.K."/>
            <person name="James T.Y."/>
            <person name="O'Malley M.A."/>
            <person name="Stajich J.E."/>
            <person name="Spatafora J.W."/>
            <person name="Visel A."/>
            <person name="Grigoriev I.V."/>
        </authorList>
    </citation>
    <scope>NUCLEOTIDE SEQUENCE [LARGE SCALE GENOMIC DNA]</scope>
    <source>
        <strain evidence="3 4">CBS 931.73</strain>
    </source>
</reference>
<proteinExistence type="predicted"/>
<dbReference type="EMBL" id="MCFE01000101">
    <property type="protein sequence ID" value="ORX99179.1"/>
    <property type="molecule type" value="Genomic_DNA"/>
</dbReference>
<comment type="caution">
    <text evidence="3">The sequence shown here is derived from an EMBL/GenBank/DDBJ whole genome shotgun (WGS) entry which is preliminary data.</text>
</comment>
<evidence type="ECO:0000313" key="3">
    <source>
        <dbReference type="EMBL" id="ORX99179.1"/>
    </source>
</evidence>
<feature type="chain" id="PRO_5012982789" evidence="2">
    <location>
        <begin position="18"/>
        <end position="106"/>
    </location>
</feature>
<dbReference type="AlphaFoldDB" id="A0A1Y1YMD5"/>
<evidence type="ECO:0000313" key="4">
    <source>
        <dbReference type="Proteomes" id="UP000193498"/>
    </source>
</evidence>
<dbReference type="Proteomes" id="UP000193498">
    <property type="component" value="Unassembled WGS sequence"/>
</dbReference>
<accession>A0A1Y1YMD5</accession>